<dbReference type="AlphaFoldDB" id="A0A0E9XW46"/>
<protein>
    <submittedName>
        <fullName evidence="1">Uncharacterized protein</fullName>
    </submittedName>
</protein>
<reference evidence="1" key="1">
    <citation type="submission" date="2014-11" db="EMBL/GenBank/DDBJ databases">
        <authorList>
            <person name="Amaro Gonzalez C."/>
        </authorList>
    </citation>
    <scope>NUCLEOTIDE SEQUENCE</scope>
</reference>
<proteinExistence type="predicted"/>
<reference evidence="1" key="2">
    <citation type="journal article" date="2015" name="Fish Shellfish Immunol.">
        <title>Early steps in the European eel (Anguilla anguilla)-Vibrio vulnificus interaction in the gills: Role of the RtxA13 toxin.</title>
        <authorList>
            <person name="Callol A."/>
            <person name="Pajuelo D."/>
            <person name="Ebbesson L."/>
            <person name="Teles M."/>
            <person name="MacKenzie S."/>
            <person name="Amaro C."/>
        </authorList>
    </citation>
    <scope>NUCLEOTIDE SEQUENCE</scope>
</reference>
<dbReference type="EMBL" id="GBXM01001635">
    <property type="protein sequence ID" value="JAI06943.1"/>
    <property type="molecule type" value="Transcribed_RNA"/>
</dbReference>
<name>A0A0E9XW46_ANGAN</name>
<accession>A0A0E9XW46</accession>
<evidence type="ECO:0000313" key="1">
    <source>
        <dbReference type="EMBL" id="JAI06943.1"/>
    </source>
</evidence>
<sequence>MIEFTRPAAPVTAEITPAMAEVQRAEDSEAAHDC</sequence>
<organism evidence="1">
    <name type="scientific">Anguilla anguilla</name>
    <name type="common">European freshwater eel</name>
    <name type="synonym">Muraena anguilla</name>
    <dbReference type="NCBI Taxonomy" id="7936"/>
    <lineage>
        <taxon>Eukaryota</taxon>
        <taxon>Metazoa</taxon>
        <taxon>Chordata</taxon>
        <taxon>Craniata</taxon>
        <taxon>Vertebrata</taxon>
        <taxon>Euteleostomi</taxon>
        <taxon>Actinopterygii</taxon>
        <taxon>Neopterygii</taxon>
        <taxon>Teleostei</taxon>
        <taxon>Anguilliformes</taxon>
        <taxon>Anguillidae</taxon>
        <taxon>Anguilla</taxon>
    </lineage>
</organism>